<dbReference type="PANTHER" id="PTHR37314">
    <property type="entry name" value="SLR0142 PROTEIN"/>
    <property type="match status" value="1"/>
</dbReference>
<protein>
    <submittedName>
        <fullName evidence="3">DUF1275 domain-containing protein</fullName>
    </submittedName>
</protein>
<feature type="transmembrane region" description="Helical" evidence="2">
    <location>
        <begin position="22"/>
        <end position="45"/>
    </location>
</feature>
<evidence type="ECO:0000256" key="1">
    <source>
        <dbReference type="SAM" id="MobiDB-lite"/>
    </source>
</evidence>
<dbReference type="InterPro" id="IPR010699">
    <property type="entry name" value="DUF1275"/>
</dbReference>
<dbReference type="PANTHER" id="PTHR37314:SF5">
    <property type="entry name" value="SLR0142 PROTEIN"/>
    <property type="match status" value="1"/>
</dbReference>
<dbReference type="EMBL" id="FXAN01000093">
    <property type="protein sequence ID" value="SMG02180.1"/>
    <property type="molecule type" value="Genomic_DNA"/>
</dbReference>
<dbReference type="Pfam" id="PF06912">
    <property type="entry name" value="DUF1275"/>
    <property type="match status" value="1"/>
</dbReference>
<feature type="compositionally biased region" description="Basic and acidic residues" evidence="1">
    <location>
        <begin position="123"/>
        <end position="142"/>
    </location>
</feature>
<organism evidence="3 4">
    <name type="scientific">Burkholderia singularis</name>
    <dbReference type="NCBI Taxonomy" id="1503053"/>
    <lineage>
        <taxon>Bacteria</taxon>
        <taxon>Pseudomonadati</taxon>
        <taxon>Pseudomonadota</taxon>
        <taxon>Betaproteobacteria</taxon>
        <taxon>Burkholderiales</taxon>
        <taxon>Burkholderiaceae</taxon>
        <taxon>Burkholderia</taxon>
        <taxon>pseudomallei group</taxon>
    </lineage>
</organism>
<dbReference type="Proteomes" id="UP000198460">
    <property type="component" value="Unassembled WGS sequence"/>
</dbReference>
<keyword evidence="2" id="KW-1133">Transmembrane helix</keyword>
<sequence length="252" mass="26380">MPTQQVTARTAAAPDRVRGEDVFLASIAGYVDTLGFVALFGLFTAHVTGNFILIGSGLAGVGQGLAIKWLAFPAFIAGIVGARMLDHRMRLLGHGARARALYALQAMLLAGVMASPIADADAHDSVRPARRRGDGRSERARAADGTLGGRQHGDDRQCHAGGDRRVRLARAARRAVRTGSGARAPAAHGAADRRFCARRWRGGGRVSVRSVLGAAARGAVFPRLSIRSARRAAGATLNAGAACCRACPRHHA</sequence>
<feature type="region of interest" description="Disordered" evidence="1">
    <location>
        <begin position="123"/>
        <end position="161"/>
    </location>
</feature>
<feature type="compositionally biased region" description="Basic and acidic residues" evidence="1">
    <location>
        <begin position="151"/>
        <end position="161"/>
    </location>
</feature>
<name>A0A238HAH3_9BURK</name>
<evidence type="ECO:0000313" key="3">
    <source>
        <dbReference type="EMBL" id="SMG02180.1"/>
    </source>
</evidence>
<accession>A0A238HAH3</accession>
<dbReference type="AlphaFoldDB" id="A0A238HAH3"/>
<evidence type="ECO:0000313" key="4">
    <source>
        <dbReference type="Proteomes" id="UP000198460"/>
    </source>
</evidence>
<reference evidence="3 4" key="1">
    <citation type="submission" date="2017-04" db="EMBL/GenBank/DDBJ databases">
        <authorList>
            <person name="Afonso C.L."/>
            <person name="Miller P.J."/>
            <person name="Scott M.A."/>
            <person name="Spackman E."/>
            <person name="Goraichik I."/>
            <person name="Dimitrov K.M."/>
            <person name="Suarez D.L."/>
            <person name="Swayne D.E."/>
        </authorList>
    </citation>
    <scope>NUCLEOTIDE SEQUENCE [LARGE SCALE GENOMIC DNA]</scope>
    <source>
        <strain evidence="3">LMG 28154</strain>
    </source>
</reference>
<feature type="transmembrane region" description="Helical" evidence="2">
    <location>
        <begin position="51"/>
        <end position="80"/>
    </location>
</feature>
<keyword evidence="2" id="KW-0812">Transmembrane</keyword>
<keyword evidence="2" id="KW-0472">Membrane</keyword>
<gene>
    <name evidence="3" type="ORF">BSIN_4947</name>
</gene>
<proteinExistence type="predicted"/>
<evidence type="ECO:0000256" key="2">
    <source>
        <dbReference type="SAM" id="Phobius"/>
    </source>
</evidence>